<name>A0A2P5CB00_PARAD</name>
<evidence type="ECO:0000313" key="3">
    <source>
        <dbReference type="Proteomes" id="UP000237105"/>
    </source>
</evidence>
<comment type="caution">
    <text evidence="2">The sequence shown here is derived from an EMBL/GenBank/DDBJ whole genome shotgun (WGS) entry which is preliminary data.</text>
</comment>
<feature type="compositionally biased region" description="Low complexity" evidence="1">
    <location>
        <begin position="66"/>
        <end position="78"/>
    </location>
</feature>
<dbReference type="OrthoDB" id="1902316at2759"/>
<keyword evidence="3" id="KW-1185">Reference proteome</keyword>
<dbReference type="Proteomes" id="UP000237105">
    <property type="component" value="Unassembled WGS sequence"/>
</dbReference>
<reference evidence="3" key="1">
    <citation type="submission" date="2016-06" db="EMBL/GenBank/DDBJ databases">
        <title>Parallel loss of symbiosis genes in relatives of nitrogen-fixing non-legume Parasponia.</title>
        <authorList>
            <person name="Van Velzen R."/>
            <person name="Holmer R."/>
            <person name="Bu F."/>
            <person name="Rutten L."/>
            <person name="Van Zeijl A."/>
            <person name="Liu W."/>
            <person name="Santuari L."/>
            <person name="Cao Q."/>
            <person name="Sharma T."/>
            <person name="Shen D."/>
            <person name="Roswanjaya Y."/>
            <person name="Wardhani T."/>
            <person name="Kalhor M.S."/>
            <person name="Jansen J."/>
            <person name="Van den Hoogen J."/>
            <person name="Gungor B."/>
            <person name="Hartog M."/>
            <person name="Hontelez J."/>
            <person name="Verver J."/>
            <person name="Yang W.-C."/>
            <person name="Schijlen E."/>
            <person name="Repin R."/>
            <person name="Schilthuizen M."/>
            <person name="Schranz E."/>
            <person name="Heidstra R."/>
            <person name="Miyata K."/>
            <person name="Fedorova E."/>
            <person name="Kohlen W."/>
            <person name="Bisseling T."/>
            <person name="Smit S."/>
            <person name="Geurts R."/>
        </authorList>
    </citation>
    <scope>NUCLEOTIDE SEQUENCE [LARGE SCALE GENOMIC DNA]</scope>
    <source>
        <strain evidence="3">cv. WU1-14</strain>
    </source>
</reference>
<dbReference type="GO" id="GO:0007346">
    <property type="term" value="P:regulation of mitotic cell cycle"/>
    <property type="evidence" value="ECO:0007669"/>
    <property type="project" value="InterPro"/>
</dbReference>
<sequence>MTSQLGLLFQDQNFNIQYSGASAGGKTNAIKAQKKGGGGGGGHGGRKPLGEISNSVNIAPQTAQASKKQNSKNFSSSKEVAYEEKSRKSSTNTSDKVQTLSRKALADISNSGKPHLHHEAPKNKQNMKLTIVEEHSFPSSIAEEQFLHDHRKCIKSQSKSMDMDQFLVTVGLDNVSSKQFESPRAFSKSSKLKPENPLHQLELEEMSEHLIEDENLWKQKLNSPPCKTPKSPNYNTLWTDLGKDYEHINFKLMETPDISKHCLPLN</sequence>
<dbReference type="PANTHER" id="PTHR35125:SF2">
    <property type="entry name" value="PROTEIN PATRONUS 2-LIKE"/>
    <property type="match status" value="1"/>
</dbReference>
<feature type="compositionally biased region" description="Polar residues" evidence="1">
    <location>
        <begin position="52"/>
        <end position="65"/>
    </location>
</feature>
<feature type="region of interest" description="Disordered" evidence="1">
    <location>
        <begin position="18"/>
        <end position="99"/>
    </location>
</feature>
<proteinExistence type="predicted"/>
<dbReference type="AlphaFoldDB" id="A0A2P5CB00"/>
<dbReference type="PANTHER" id="PTHR35125">
    <property type="entry name" value="NEURON NAVIGATOR 1-LIKE-RELATED"/>
    <property type="match status" value="1"/>
</dbReference>
<evidence type="ECO:0000313" key="2">
    <source>
        <dbReference type="EMBL" id="PON58175.1"/>
    </source>
</evidence>
<dbReference type="InterPro" id="IPR039326">
    <property type="entry name" value="Patronus"/>
</dbReference>
<evidence type="ECO:0000256" key="1">
    <source>
        <dbReference type="SAM" id="MobiDB-lite"/>
    </source>
</evidence>
<feature type="compositionally biased region" description="Polar residues" evidence="1">
    <location>
        <begin position="89"/>
        <end position="99"/>
    </location>
</feature>
<accession>A0A2P5CB00</accession>
<gene>
    <name evidence="2" type="ORF">PanWU01x14_167740</name>
</gene>
<organism evidence="2 3">
    <name type="scientific">Parasponia andersonii</name>
    <name type="common">Sponia andersonii</name>
    <dbReference type="NCBI Taxonomy" id="3476"/>
    <lineage>
        <taxon>Eukaryota</taxon>
        <taxon>Viridiplantae</taxon>
        <taxon>Streptophyta</taxon>
        <taxon>Embryophyta</taxon>
        <taxon>Tracheophyta</taxon>
        <taxon>Spermatophyta</taxon>
        <taxon>Magnoliopsida</taxon>
        <taxon>eudicotyledons</taxon>
        <taxon>Gunneridae</taxon>
        <taxon>Pentapetalae</taxon>
        <taxon>rosids</taxon>
        <taxon>fabids</taxon>
        <taxon>Rosales</taxon>
        <taxon>Cannabaceae</taxon>
        <taxon>Parasponia</taxon>
    </lineage>
</organism>
<dbReference type="EMBL" id="JXTB01000151">
    <property type="protein sequence ID" value="PON58175.1"/>
    <property type="molecule type" value="Genomic_DNA"/>
</dbReference>
<protein>
    <submittedName>
        <fullName evidence="2">Uncharacterized protein</fullName>
    </submittedName>
</protein>